<reference evidence="2" key="1">
    <citation type="submission" date="2021-10" db="EMBL/GenBank/DDBJ databases">
        <title>Tropical sea cucumber genome reveals ecological adaptation and Cuvierian tubules defense mechanism.</title>
        <authorList>
            <person name="Chen T."/>
        </authorList>
    </citation>
    <scope>NUCLEOTIDE SEQUENCE</scope>
    <source>
        <strain evidence="2">Nanhai2018</strain>
        <tissue evidence="2">Muscle</tissue>
    </source>
</reference>
<organism evidence="2 3">
    <name type="scientific">Holothuria leucospilota</name>
    <name type="common">Black long sea cucumber</name>
    <name type="synonym">Mertensiothuria leucospilota</name>
    <dbReference type="NCBI Taxonomy" id="206669"/>
    <lineage>
        <taxon>Eukaryota</taxon>
        <taxon>Metazoa</taxon>
        <taxon>Echinodermata</taxon>
        <taxon>Eleutherozoa</taxon>
        <taxon>Echinozoa</taxon>
        <taxon>Holothuroidea</taxon>
        <taxon>Aspidochirotacea</taxon>
        <taxon>Aspidochirotida</taxon>
        <taxon>Holothuriidae</taxon>
        <taxon>Holothuria</taxon>
    </lineage>
</organism>
<gene>
    <name evidence="2" type="ORF">HOLleu_27489</name>
</gene>
<comment type="caution">
    <text evidence="2">The sequence shown here is derived from an EMBL/GenBank/DDBJ whole genome shotgun (WGS) entry which is preliminary data.</text>
</comment>
<name>A0A9Q1BQN2_HOLLE</name>
<feature type="region of interest" description="Disordered" evidence="1">
    <location>
        <begin position="345"/>
        <end position="387"/>
    </location>
</feature>
<dbReference type="Proteomes" id="UP001152320">
    <property type="component" value="Chromosome 13"/>
</dbReference>
<evidence type="ECO:0000313" key="3">
    <source>
        <dbReference type="Proteomes" id="UP001152320"/>
    </source>
</evidence>
<sequence length="387" mass="43488">MELSHFRNGKSCAYHSYHGYSCAIDAQLELYFYSIFVHLNKDYRVETFNILNRKLHETCVIRKKVGMATCAVREPVWHWLCQNIPHSYSPKGRYDAEIMSGLQEMANESNLFGFKIQSDISCCNSKQCMLLSLPLLTLSHACVNLANGILSNAIESQVTSFVKSNILCKLCQKMSVLQGGKLIMSEFQLIELAMVNAKNLQNPPIRIDETIHIFDETLELVGAVVMEPDHFITVSKVAERFVLFDGVLENPVSYASFAGAVQGNGSIERSFLTSPHSKYGVHVLLYKRVKRGQSSVSLLSLKYEHPVAPNGAKSSETVDLTDETDCSREVPEVLSKASIKEYRNAKVQQRPVVSKEKRTPPKSGGIHEHHVNDCNRYNEVKRVSKKG</sequence>
<dbReference type="EMBL" id="JAIZAY010000013">
    <property type="protein sequence ID" value="KAJ8030938.1"/>
    <property type="molecule type" value="Genomic_DNA"/>
</dbReference>
<proteinExistence type="predicted"/>
<dbReference type="AlphaFoldDB" id="A0A9Q1BQN2"/>
<accession>A0A9Q1BQN2</accession>
<evidence type="ECO:0000313" key="2">
    <source>
        <dbReference type="EMBL" id="KAJ8030938.1"/>
    </source>
</evidence>
<feature type="compositionally biased region" description="Basic and acidic residues" evidence="1">
    <location>
        <begin position="353"/>
        <end position="387"/>
    </location>
</feature>
<evidence type="ECO:0000256" key="1">
    <source>
        <dbReference type="SAM" id="MobiDB-lite"/>
    </source>
</evidence>
<protein>
    <submittedName>
        <fullName evidence="2">Uncharacterized protein</fullName>
    </submittedName>
</protein>
<keyword evidence="3" id="KW-1185">Reference proteome</keyword>